<evidence type="ECO:0000256" key="2">
    <source>
        <dbReference type="SAM" id="MobiDB-lite"/>
    </source>
</evidence>
<organism evidence="3 4">
    <name type="scientific">Petrolisthes cinctipes</name>
    <name type="common">Flat porcelain crab</name>
    <dbReference type="NCBI Taxonomy" id="88211"/>
    <lineage>
        <taxon>Eukaryota</taxon>
        <taxon>Metazoa</taxon>
        <taxon>Ecdysozoa</taxon>
        <taxon>Arthropoda</taxon>
        <taxon>Crustacea</taxon>
        <taxon>Multicrustacea</taxon>
        <taxon>Malacostraca</taxon>
        <taxon>Eumalacostraca</taxon>
        <taxon>Eucarida</taxon>
        <taxon>Decapoda</taxon>
        <taxon>Pleocyemata</taxon>
        <taxon>Anomura</taxon>
        <taxon>Galatheoidea</taxon>
        <taxon>Porcellanidae</taxon>
        <taxon>Petrolisthes</taxon>
    </lineage>
</organism>
<feature type="compositionally biased region" description="Low complexity" evidence="2">
    <location>
        <begin position="260"/>
        <end position="301"/>
    </location>
</feature>
<feature type="compositionally biased region" description="Polar residues" evidence="2">
    <location>
        <begin position="1"/>
        <end position="12"/>
    </location>
</feature>
<feature type="compositionally biased region" description="Basic and acidic residues" evidence="2">
    <location>
        <begin position="496"/>
        <end position="509"/>
    </location>
</feature>
<comment type="caution">
    <text evidence="3">The sequence shown here is derived from an EMBL/GenBank/DDBJ whole genome shotgun (WGS) entry which is preliminary data.</text>
</comment>
<feature type="coiled-coil region" evidence="1">
    <location>
        <begin position="510"/>
        <end position="551"/>
    </location>
</feature>
<feature type="compositionally biased region" description="Acidic residues" evidence="2">
    <location>
        <begin position="562"/>
        <end position="574"/>
    </location>
</feature>
<feature type="region of interest" description="Disordered" evidence="2">
    <location>
        <begin position="350"/>
        <end position="411"/>
    </location>
</feature>
<name>A0AAE1EK92_PETCI</name>
<feature type="compositionally biased region" description="Polar residues" evidence="2">
    <location>
        <begin position="302"/>
        <end position="313"/>
    </location>
</feature>
<feature type="compositionally biased region" description="Low complexity" evidence="2">
    <location>
        <begin position="451"/>
        <end position="462"/>
    </location>
</feature>
<keyword evidence="4" id="KW-1185">Reference proteome</keyword>
<feature type="compositionally biased region" description="Polar residues" evidence="2">
    <location>
        <begin position="321"/>
        <end position="330"/>
    </location>
</feature>
<evidence type="ECO:0000256" key="1">
    <source>
        <dbReference type="SAM" id="Coils"/>
    </source>
</evidence>
<feature type="compositionally biased region" description="Polar residues" evidence="2">
    <location>
        <begin position="24"/>
        <end position="42"/>
    </location>
</feature>
<gene>
    <name evidence="3" type="ORF">Pcinc_038627</name>
</gene>
<protein>
    <submittedName>
        <fullName evidence="3">Uncharacterized protein</fullName>
    </submittedName>
</protein>
<evidence type="ECO:0000313" key="3">
    <source>
        <dbReference type="EMBL" id="KAK3854938.1"/>
    </source>
</evidence>
<dbReference type="Proteomes" id="UP001286313">
    <property type="component" value="Unassembled WGS sequence"/>
</dbReference>
<feature type="compositionally biased region" description="Polar residues" evidence="2">
    <location>
        <begin position="380"/>
        <end position="408"/>
    </location>
</feature>
<feature type="compositionally biased region" description="Low complexity" evidence="2">
    <location>
        <begin position="232"/>
        <end position="242"/>
    </location>
</feature>
<feature type="region of interest" description="Disordered" evidence="2">
    <location>
        <begin position="1"/>
        <end position="330"/>
    </location>
</feature>
<keyword evidence="1" id="KW-0175">Coiled coil</keyword>
<feature type="compositionally biased region" description="Low complexity" evidence="2">
    <location>
        <begin position="172"/>
        <end position="182"/>
    </location>
</feature>
<dbReference type="EMBL" id="JAWQEG010006411">
    <property type="protein sequence ID" value="KAK3854938.1"/>
    <property type="molecule type" value="Genomic_DNA"/>
</dbReference>
<feature type="compositionally biased region" description="Polar residues" evidence="2">
    <location>
        <begin position="149"/>
        <end position="161"/>
    </location>
</feature>
<proteinExistence type="predicted"/>
<evidence type="ECO:0000313" key="4">
    <source>
        <dbReference type="Proteomes" id="UP001286313"/>
    </source>
</evidence>
<sequence>MSDPNRQQGSASESDETENDNKNENASSGRLPSFQSLRNFLSSEDHPPSTLPSMQSLPFFSITQTTGQFPDPQGLSSTPHTLPLPSTSQIMEQSLNPSSYHYSPLPFSQISTQPSTFSNGPPLAFPSSQPLTLSSSSQASPHPSLSLSRGQSWSHSPQSCTLPPYPDPSLPSPQSLLHTPQPLAQPSDPFPLTLQPLAQPSDPLLLTFQPLAQPSDPFPLTFQPLAQPSDPLPLTLQPLAQPSDPFPLTFQPRAQPSDPLPLTLQPLAQPSDPFPLTLQPLDQPSDPLPLTLQPLDQPSQPFSLTSQPFTQPSDHIPPFSESLTSSSQLVGEQIYPSTSIHLSPQLFHLGDPQQGDEYQAGATDGGTLDPERATRVPYSFSATTIQSSSGVSGTSRRWNQQGDGNQAGASGGIAWNTEYASILSLSYSSSGCSTIQGDPGAPSTSGYEAPGQLGTSTTQGSQQCQQRKLKMYQLPEQEDPKLEKDRLRAKDRKKRREEQKALTQNRKDVLQRVERENAIERGEIARKKTNINRLSSEVEQMERIVQDLQARGVIQTNRDEDTTCTEDDDSNSEN</sequence>
<feature type="compositionally biased region" description="Polar residues" evidence="2">
    <location>
        <begin position="51"/>
        <end position="119"/>
    </location>
</feature>
<feature type="compositionally biased region" description="Low complexity" evidence="2">
    <location>
        <begin position="126"/>
        <end position="148"/>
    </location>
</feature>
<feature type="region of interest" description="Disordered" evidence="2">
    <location>
        <begin position="551"/>
        <end position="574"/>
    </location>
</feature>
<accession>A0AAE1EK92</accession>
<feature type="region of interest" description="Disordered" evidence="2">
    <location>
        <begin position="474"/>
        <end position="509"/>
    </location>
</feature>
<feature type="compositionally biased region" description="Basic and acidic residues" evidence="2">
    <location>
        <begin position="478"/>
        <end position="488"/>
    </location>
</feature>
<reference evidence="3" key="1">
    <citation type="submission" date="2023-10" db="EMBL/GenBank/DDBJ databases">
        <title>Genome assemblies of two species of porcelain crab, Petrolisthes cinctipes and Petrolisthes manimaculis (Anomura: Porcellanidae).</title>
        <authorList>
            <person name="Angst P."/>
        </authorList>
    </citation>
    <scope>NUCLEOTIDE SEQUENCE</scope>
    <source>
        <strain evidence="3">PB745_01</strain>
        <tissue evidence="3">Gill</tissue>
    </source>
</reference>
<feature type="region of interest" description="Disordered" evidence="2">
    <location>
        <begin position="431"/>
        <end position="462"/>
    </location>
</feature>
<dbReference type="AlphaFoldDB" id="A0AAE1EK92"/>